<dbReference type="EMBL" id="KN833897">
    <property type="protein sequence ID" value="KIK15275.1"/>
    <property type="molecule type" value="Genomic_DNA"/>
</dbReference>
<proteinExistence type="predicted"/>
<evidence type="ECO:0000313" key="1">
    <source>
        <dbReference type="EMBL" id="KIK15275.1"/>
    </source>
</evidence>
<dbReference type="AlphaFoldDB" id="A0A0C9XSH8"/>
<gene>
    <name evidence="1" type="ORF">PISMIDRAFT_328929</name>
</gene>
<name>A0A0C9XSH8_9AGAM</name>
<accession>A0A0C9XSH8</accession>
<evidence type="ECO:0000313" key="2">
    <source>
        <dbReference type="Proteomes" id="UP000054018"/>
    </source>
</evidence>
<sequence length="73" mass="8323">MDDGFEALKRGLDIVSIACCSRLAIISSYDPRLGELQLWHFRRARAVALTLMSVCHLPRSLVFTFVRFRHSDG</sequence>
<keyword evidence="2" id="KW-1185">Reference proteome</keyword>
<organism evidence="1 2">
    <name type="scientific">Pisolithus microcarpus 441</name>
    <dbReference type="NCBI Taxonomy" id="765257"/>
    <lineage>
        <taxon>Eukaryota</taxon>
        <taxon>Fungi</taxon>
        <taxon>Dikarya</taxon>
        <taxon>Basidiomycota</taxon>
        <taxon>Agaricomycotina</taxon>
        <taxon>Agaricomycetes</taxon>
        <taxon>Agaricomycetidae</taxon>
        <taxon>Boletales</taxon>
        <taxon>Sclerodermatineae</taxon>
        <taxon>Pisolithaceae</taxon>
        <taxon>Pisolithus</taxon>
    </lineage>
</organism>
<dbReference type="Proteomes" id="UP000054018">
    <property type="component" value="Unassembled WGS sequence"/>
</dbReference>
<reference evidence="2" key="2">
    <citation type="submission" date="2015-01" db="EMBL/GenBank/DDBJ databases">
        <title>Evolutionary Origins and Diversification of the Mycorrhizal Mutualists.</title>
        <authorList>
            <consortium name="DOE Joint Genome Institute"/>
            <consortium name="Mycorrhizal Genomics Consortium"/>
            <person name="Kohler A."/>
            <person name="Kuo A."/>
            <person name="Nagy L.G."/>
            <person name="Floudas D."/>
            <person name="Copeland A."/>
            <person name="Barry K.W."/>
            <person name="Cichocki N."/>
            <person name="Veneault-Fourrey C."/>
            <person name="LaButti K."/>
            <person name="Lindquist E.A."/>
            <person name="Lipzen A."/>
            <person name="Lundell T."/>
            <person name="Morin E."/>
            <person name="Murat C."/>
            <person name="Riley R."/>
            <person name="Ohm R."/>
            <person name="Sun H."/>
            <person name="Tunlid A."/>
            <person name="Henrissat B."/>
            <person name="Grigoriev I.V."/>
            <person name="Hibbett D.S."/>
            <person name="Martin F."/>
        </authorList>
    </citation>
    <scope>NUCLEOTIDE SEQUENCE [LARGE SCALE GENOMIC DNA]</scope>
    <source>
        <strain evidence="2">441</strain>
    </source>
</reference>
<reference evidence="1 2" key="1">
    <citation type="submission" date="2014-04" db="EMBL/GenBank/DDBJ databases">
        <authorList>
            <consortium name="DOE Joint Genome Institute"/>
            <person name="Kuo A."/>
            <person name="Kohler A."/>
            <person name="Costa M.D."/>
            <person name="Nagy L.G."/>
            <person name="Floudas D."/>
            <person name="Copeland A."/>
            <person name="Barry K.W."/>
            <person name="Cichocki N."/>
            <person name="Veneault-Fourrey C."/>
            <person name="LaButti K."/>
            <person name="Lindquist E.A."/>
            <person name="Lipzen A."/>
            <person name="Lundell T."/>
            <person name="Morin E."/>
            <person name="Murat C."/>
            <person name="Sun H."/>
            <person name="Tunlid A."/>
            <person name="Henrissat B."/>
            <person name="Grigoriev I.V."/>
            <person name="Hibbett D.S."/>
            <person name="Martin F."/>
            <person name="Nordberg H.P."/>
            <person name="Cantor M.N."/>
            <person name="Hua S.X."/>
        </authorList>
    </citation>
    <scope>NUCLEOTIDE SEQUENCE [LARGE SCALE GENOMIC DNA]</scope>
    <source>
        <strain evidence="1 2">441</strain>
    </source>
</reference>
<protein>
    <submittedName>
        <fullName evidence="1">Uncharacterized protein</fullName>
    </submittedName>
</protein>
<dbReference type="HOGENOM" id="CLU_2705773_0_0_1"/>